<organism evidence="1">
    <name type="scientific">Anguilla anguilla</name>
    <name type="common">European freshwater eel</name>
    <name type="synonym">Muraena anguilla</name>
    <dbReference type="NCBI Taxonomy" id="7936"/>
    <lineage>
        <taxon>Eukaryota</taxon>
        <taxon>Metazoa</taxon>
        <taxon>Chordata</taxon>
        <taxon>Craniata</taxon>
        <taxon>Vertebrata</taxon>
        <taxon>Euteleostomi</taxon>
        <taxon>Actinopterygii</taxon>
        <taxon>Neopterygii</taxon>
        <taxon>Teleostei</taxon>
        <taxon>Anguilliformes</taxon>
        <taxon>Anguillidae</taxon>
        <taxon>Anguilla</taxon>
    </lineage>
</organism>
<reference evidence="1" key="2">
    <citation type="journal article" date="2015" name="Fish Shellfish Immunol.">
        <title>Early steps in the European eel (Anguilla anguilla)-Vibrio vulnificus interaction in the gills: Role of the RtxA13 toxin.</title>
        <authorList>
            <person name="Callol A."/>
            <person name="Pajuelo D."/>
            <person name="Ebbesson L."/>
            <person name="Teles M."/>
            <person name="MacKenzie S."/>
            <person name="Amaro C."/>
        </authorList>
    </citation>
    <scope>NUCLEOTIDE SEQUENCE</scope>
</reference>
<name>A0A0E9QMR1_ANGAN</name>
<evidence type="ECO:0000313" key="1">
    <source>
        <dbReference type="EMBL" id="JAH18216.1"/>
    </source>
</evidence>
<reference evidence="1" key="1">
    <citation type="submission" date="2014-11" db="EMBL/GenBank/DDBJ databases">
        <authorList>
            <person name="Amaro Gonzalez C."/>
        </authorList>
    </citation>
    <scope>NUCLEOTIDE SEQUENCE</scope>
</reference>
<sequence>MKLLSVWSFMFSPCLRGFPPGPPISSHSPKTCR</sequence>
<dbReference type="EMBL" id="GBXM01090361">
    <property type="protein sequence ID" value="JAH18216.1"/>
    <property type="molecule type" value="Transcribed_RNA"/>
</dbReference>
<dbReference type="AlphaFoldDB" id="A0A0E9QMR1"/>
<proteinExistence type="predicted"/>
<protein>
    <submittedName>
        <fullName evidence="1">Uncharacterized protein</fullName>
    </submittedName>
</protein>
<accession>A0A0E9QMR1</accession>